<feature type="transmembrane region" description="Helical" evidence="1">
    <location>
        <begin position="21"/>
        <end position="39"/>
    </location>
</feature>
<name>A0A6C0EQW1_9ZZZZ</name>
<accession>A0A6C0EQW1</accession>
<keyword evidence="1" id="KW-1133">Transmembrane helix</keyword>
<evidence type="ECO:0000313" key="2">
    <source>
        <dbReference type="EMBL" id="QHT31566.1"/>
    </source>
</evidence>
<reference evidence="2" key="1">
    <citation type="journal article" date="2020" name="Nature">
        <title>Giant virus diversity and host interactions through global metagenomics.</title>
        <authorList>
            <person name="Schulz F."/>
            <person name="Roux S."/>
            <person name="Paez-Espino D."/>
            <person name="Jungbluth S."/>
            <person name="Walsh D.A."/>
            <person name="Denef V.J."/>
            <person name="McMahon K.D."/>
            <person name="Konstantinidis K.T."/>
            <person name="Eloe-Fadrosh E.A."/>
            <person name="Kyrpides N.C."/>
            <person name="Woyke T."/>
        </authorList>
    </citation>
    <scope>NUCLEOTIDE SEQUENCE</scope>
    <source>
        <strain evidence="2">GVMAG-M-3300009155-48</strain>
    </source>
</reference>
<feature type="transmembrane region" description="Helical" evidence="1">
    <location>
        <begin position="51"/>
        <end position="72"/>
    </location>
</feature>
<dbReference type="EMBL" id="MN738924">
    <property type="protein sequence ID" value="QHT31566.1"/>
    <property type="molecule type" value="Genomic_DNA"/>
</dbReference>
<sequence>MKNIMYSLFDTFDLNKIIKKNRILLISSLFFLVPIYVFIKKFVLHKELMSIFEYILVAFILFNIFASLLFWYNGKKNSGFHVVDGVFAKISLIVFIIYVLFFKKIPYYMIFLFLVLLTYVIYFLYCSNYYSTIKWCSEQHIFHHAMFHVCASMGAIYAFM</sequence>
<evidence type="ECO:0000256" key="1">
    <source>
        <dbReference type="SAM" id="Phobius"/>
    </source>
</evidence>
<dbReference type="AlphaFoldDB" id="A0A6C0EQW1"/>
<keyword evidence="1" id="KW-0472">Membrane</keyword>
<protein>
    <submittedName>
        <fullName evidence="2">Uncharacterized protein</fullName>
    </submittedName>
</protein>
<feature type="transmembrane region" description="Helical" evidence="1">
    <location>
        <begin position="141"/>
        <end position="159"/>
    </location>
</feature>
<feature type="transmembrane region" description="Helical" evidence="1">
    <location>
        <begin position="107"/>
        <end position="129"/>
    </location>
</feature>
<proteinExistence type="predicted"/>
<feature type="transmembrane region" description="Helical" evidence="1">
    <location>
        <begin position="79"/>
        <end position="101"/>
    </location>
</feature>
<organism evidence="2">
    <name type="scientific">viral metagenome</name>
    <dbReference type="NCBI Taxonomy" id="1070528"/>
    <lineage>
        <taxon>unclassified sequences</taxon>
        <taxon>metagenomes</taxon>
        <taxon>organismal metagenomes</taxon>
    </lineage>
</organism>
<keyword evidence="1" id="KW-0812">Transmembrane</keyword>